<proteinExistence type="predicted"/>
<dbReference type="EMBL" id="QWGT01000151">
    <property type="protein sequence ID" value="RIJ51021.1"/>
    <property type="molecule type" value="Genomic_DNA"/>
</dbReference>
<dbReference type="GO" id="GO:0000166">
    <property type="term" value="F:nucleotide binding"/>
    <property type="evidence" value="ECO:0007669"/>
    <property type="project" value="InterPro"/>
</dbReference>
<keyword evidence="1" id="KW-0560">Oxidoreductase</keyword>
<gene>
    <name evidence="4" type="ORF">DZG00_10465</name>
</gene>
<dbReference type="Gene3D" id="3.40.50.720">
    <property type="entry name" value="NAD(P)-binding Rossmann-like Domain"/>
    <property type="match status" value="1"/>
</dbReference>
<keyword evidence="5" id="KW-1185">Reference proteome</keyword>
<evidence type="ECO:0000256" key="1">
    <source>
        <dbReference type="ARBA" id="ARBA00023002"/>
    </source>
</evidence>
<dbReference type="AlphaFoldDB" id="A0A399TA92"/>
<name>A0A399TA92_9MICO</name>
<dbReference type="PANTHER" id="PTHR43818">
    <property type="entry name" value="BCDNA.GH03377"/>
    <property type="match status" value="1"/>
</dbReference>
<dbReference type="InterPro" id="IPR050463">
    <property type="entry name" value="Gfo/Idh/MocA_oxidrdct_glycsds"/>
</dbReference>
<evidence type="ECO:0000313" key="5">
    <source>
        <dbReference type="Proteomes" id="UP000266484"/>
    </source>
</evidence>
<organism evidence="4 5">
    <name type="scientific">Clavibacter lycopersici</name>
    <dbReference type="NCBI Taxonomy" id="2301718"/>
    <lineage>
        <taxon>Bacteria</taxon>
        <taxon>Bacillati</taxon>
        <taxon>Actinomycetota</taxon>
        <taxon>Actinomycetes</taxon>
        <taxon>Micrococcales</taxon>
        <taxon>Microbacteriaceae</taxon>
        <taxon>Clavibacter</taxon>
    </lineage>
</organism>
<feature type="domain" description="Gfo/Idh/MocA-like oxidoreductase N-terminal" evidence="3">
    <location>
        <begin position="3"/>
        <end position="119"/>
    </location>
</feature>
<dbReference type="Proteomes" id="UP000266484">
    <property type="component" value="Unassembled WGS sequence"/>
</dbReference>
<protein>
    <submittedName>
        <fullName evidence="4">Gfo/Idh/MocA family oxidoreductase</fullName>
    </submittedName>
</protein>
<dbReference type="SUPFAM" id="SSF55347">
    <property type="entry name" value="Glyceraldehyde-3-phosphate dehydrogenase-like, C-terminal domain"/>
    <property type="match status" value="1"/>
</dbReference>
<evidence type="ECO:0000259" key="3">
    <source>
        <dbReference type="Pfam" id="PF01408"/>
    </source>
</evidence>
<evidence type="ECO:0000313" key="4">
    <source>
        <dbReference type="EMBL" id="RIJ51021.1"/>
    </source>
</evidence>
<dbReference type="Gene3D" id="3.30.360.10">
    <property type="entry name" value="Dihydrodipicolinate Reductase, domain 2"/>
    <property type="match status" value="1"/>
</dbReference>
<dbReference type="OrthoDB" id="103047at2"/>
<comment type="caution">
    <text evidence="4">The sequence shown here is derived from an EMBL/GenBank/DDBJ whole genome shotgun (WGS) entry which is preliminary data.</text>
</comment>
<accession>A0A399TA92</accession>
<feature type="compositionally biased region" description="Low complexity" evidence="2">
    <location>
        <begin position="394"/>
        <end position="403"/>
    </location>
</feature>
<dbReference type="GO" id="GO:0016491">
    <property type="term" value="F:oxidoreductase activity"/>
    <property type="evidence" value="ECO:0007669"/>
    <property type="project" value="UniProtKB-KW"/>
</dbReference>
<evidence type="ECO:0000256" key="2">
    <source>
        <dbReference type="SAM" id="MobiDB-lite"/>
    </source>
</evidence>
<dbReference type="SUPFAM" id="SSF51735">
    <property type="entry name" value="NAD(P)-binding Rossmann-fold domains"/>
    <property type="match status" value="1"/>
</dbReference>
<dbReference type="Pfam" id="PF01408">
    <property type="entry name" value="GFO_IDH_MocA"/>
    <property type="match status" value="1"/>
</dbReference>
<sequence>MLNLGIVGAGQFAGSFATLFKVHPDVDRVLVTDLLPERAEELVEREGLDGAVESFDAMLQTDIDAVAIFTQRWTHGPLVVQALRAGKHVYSAVPMAFSEEEIAAIIEAVRETGLTYMMGETSYYNPATVFARKKAAEGAFGRIFYAEGDYVHDMDLGFYAAYQYSGGEEWKRTASYPPMHYPTHAIGGVLGAIPGHAVSVSCIGVKDDRGDGVFDREVSQFDNDFSNATALFELADGGVMRINEMRRVGYPSHIRESRFRYFGTEASFEQIATVSVWQDKEEVTDVTEELTTQPSMSLDDPSLAHVAPELREAFVSGYAPVHEVDRLPDVYRGMPSGHEGSHHFLVDDFVRAVVDGTLPPVNAWVAARYTMPGIVAHRSALQGGERLDVRDFGDAPADPAAASRGDDADRIAAGSR</sequence>
<feature type="region of interest" description="Disordered" evidence="2">
    <location>
        <begin position="390"/>
        <end position="416"/>
    </location>
</feature>
<dbReference type="InterPro" id="IPR000683">
    <property type="entry name" value="Gfo/Idh/MocA-like_OxRdtase_N"/>
</dbReference>
<dbReference type="InterPro" id="IPR036291">
    <property type="entry name" value="NAD(P)-bd_dom_sf"/>
</dbReference>
<dbReference type="PANTHER" id="PTHR43818:SF11">
    <property type="entry name" value="BCDNA.GH03377"/>
    <property type="match status" value="1"/>
</dbReference>
<reference evidence="4 5" key="1">
    <citation type="submission" date="2018-08" db="EMBL/GenBank/DDBJ databases">
        <title>Genome Sequence of Clavibacter michiganensis Subspecies type strains, and the Atypical Peach-Colored Strains Isolated from Tomato.</title>
        <authorList>
            <person name="Osdaghi E."/>
            <person name="Portier P."/>
            <person name="Briand M."/>
            <person name="Jacques M.-A."/>
        </authorList>
    </citation>
    <scope>NUCLEOTIDE SEQUENCE [LARGE SCALE GENOMIC DNA]</scope>
    <source>
        <strain evidence="4 5">CFBP 8615</strain>
    </source>
</reference>